<evidence type="ECO:0000256" key="2">
    <source>
        <dbReference type="RuleBase" id="RU003860"/>
    </source>
</evidence>
<feature type="chain" id="PRO_5046138452" description="BolA-like protein 3" evidence="3">
    <location>
        <begin position="25"/>
        <end position="164"/>
    </location>
</feature>
<evidence type="ECO:0000256" key="3">
    <source>
        <dbReference type="SAM" id="SignalP"/>
    </source>
</evidence>
<evidence type="ECO:0000313" key="5">
    <source>
        <dbReference type="Proteomes" id="UP001642540"/>
    </source>
</evidence>
<dbReference type="SUPFAM" id="SSF82657">
    <property type="entry name" value="BolA-like"/>
    <property type="match status" value="1"/>
</dbReference>
<dbReference type="InterPro" id="IPR052275">
    <property type="entry name" value="Mt_Fe-S_assembly_factor"/>
</dbReference>
<feature type="signal peptide" evidence="3">
    <location>
        <begin position="1"/>
        <end position="24"/>
    </location>
</feature>
<protein>
    <recommendedName>
        <fullName evidence="6">BolA-like protein 3</fullName>
    </recommendedName>
</protein>
<dbReference type="InterPro" id="IPR036065">
    <property type="entry name" value="BolA-like_sf"/>
</dbReference>
<dbReference type="EMBL" id="CAXLJM020000028">
    <property type="protein sequence ID" value="CAL8097259.1"/>
    <property type="molecule type" value="Genomic_DNA"/>
</dbReference>
<gene>
    <name evidence="4" type="ORF">ODALV1_LOCUS9599</name>
</gene>
<accession>A0ABP1QBU8</accession>
<dbReference type="Pfam" id="PF01722">
    <property type="entry name" value="BolA"/>
    <property type="match status" value="1"/>
</dbReference>
<dbReference type="Gene3D" id="3.30.300.90">
    <property type="entry name" value="BolA-like"/>
    <property type="match status" value="1"/>
</dbReference>
<evidence type="ECO:0000256" key="1">
    <source>
        <dbReference type="ARBA" id="ARBA00005578"/>
    </source>
</evidence>
<comment type="caution">
    <text evidence="4">The sequence shown here is derived from an EMBL/GenBank/DDBJ whole genome shotgun (WGS) entry which is preliminary data.</text>
</comment>
<keyword evidence="3" id="KW-0732">Signal</keyword>
<keyword evidence="5" id="KW-1185">Reference proteome</keyword>
<sequence length="164" mass="17963">MMMHLVFCRTIMSVRLSLSAGVKGINLIRNGGFNRSLSSYCSSCTGSQQQFPQGMLRNQMKLPLESLLCVRKFSSSTGGSESGEKKSLEGEMQLKTTINKAFPNATKVVVEDISGGCGSMYQIYIEAPDFKGLSTVKQHLLVNQALKQEIKNMHGIRIQTGVPP</sequence>
<evidence type="ECO:0000313" key="4">
    <source>
        <dbReference type="EMBL" id="CAL8097259.1"/>
    </source>
</evidence>
<dbReference type="PANTHER" id="PTHR46188:SF1">
    <property type="entry name" value="BOLA-LIKE PROTEIN 3"/>
    <property type="match status" value="1"/>
</dbReference>
<comment type="similarity">
    <text evidence="1 2">Belongs to the BolA/IbaG family.</text>
</comment>
<evidence type="ECO:0008006" key="6">
    <source>
        <dbReference type="Google" id="ProtNLM"/>
    </source>
</evidence>
<dbReference type="PANTHER" id="PTHR46188">
    <property type="entry name" value="BOLA-LIKE PROTEIN 3"/>
    <property type="match status" value="1"/>
</dbReference>
<name>A0ABP1QBU8_9HEXA</name>
<dbReference type="Proteomes" id="UP001642540">
    <property type="component" value="Unassembled WGS sequence"/>
</dbReference>
<dbReference type="InterPro" id="IPR002634">
    <property type="entry name" value="BolA"/>
</dbReference>
<reference evidence="4 5" key="1">
    <citation type="submission" date="2024-08" db="EMBL/GenBank/DDBJ databases">
        <authorList>
            <person name="Cucini C."/>
            <person name="Frati F."/>
        </authorList>
    </citation>
    <scope>NUCLEOTIDE SEQUENCE [LARGE SCALE GENOMIC DNA]</scope>
</reference>
<organism evidence="4 5">
    <name type="scientific">Orchesella dallaii</name>
    <dbReference type="NCBI Taxonomy" id="48710"/>
    <lineage>
        <taxon>Eukaryota</taxon>
        <taxon>Metazoa</taxon>
        <taxon>Ecdysozoa</taxon>
        <taxon>Arthropoda</taxon>
        <taxon>Hexapoda</taxon>
        <taxon>Collembola</taxon>
        <taxon>Entomobryomorpha</taxon>
        <taxon>Entomobryoidea</taxon>
        <taxon>Orchesellidae</taxon>
        <taxon>Orchesellinae</taxon>
        <taxon>Orchesella</taxon>
    </lineage>
</organism>
<proteinExistence type="inferred from homology"/>